<dbReference type="InterPro" id="IPR014284">
    <property type="entry name" value="RNA_pol_sigma-70_dom"/>
</dbReference>
<dbReference type="SUPFAM" id="SSF88659">
    <property type="entry name" value="Sigma3 and sigma4 domains of RNA polymerase sigma factors"/>
    <property type="match status" value="1"/>
</dbReference>
<name>A0A6F8YLU3_9ACTN</name>
<proteinExistence type="inferred from homology"/>
<organism evidence="7 8">
    <name type="scientific">Phytohabitans suffuscus</name>
    <dbReference type="NCBI Taxonomy" id="624315"/>
    <lineage>
        <taxon>Bacteria</taxon>
        <taxon>Bacillati</taxon>
        <taxon>Actinomycetota</taxon>
        <taxon>Actinomycetes</taxon>
        <taxon>Micromonosporales</taxon>
        <taxon>Micromonosporaceae</taxon>
    </lineage>
</organism>
<keyword evidence="2" id="KW-0805">Transcription regulation</keyword>
<gene>
    <name evidence="7" type="ORF">Psuf_043830</name>
</gene>
<dbReference type="InterPro" id="IPR013324">
    <property type="entry name" value="RNA_pol_sigma_r3/r4-like"/>
</dbReference>
<dbReference type="InterPro" id="IPR013325">
    <property type="entry name" value="RNA_pol_sigma_r2"/>
</dbReference>
<evidence type="ECO:0000313" key="8">
    <source>
        <dbReference type="Proteomes" id="UP000503011"/>
    </source>
</evidence>
<keyword evidence="5" id="KW-0804">Transcription</keyword>
<dbReference type="GO" id="GO:0006352">
    <property type="term" value="P:DNA-templated transcription initiation"/>
    <property type="evidence" value="ECO:0007669"/>
    <property type="project" value="InterPro"/>
</dbReference>
<dbReference type="Gene3D" id="1.10.10.10">
    <property type="entry name" value="Winged helix-like DNA-binding domain superfamily/Winged helix DNA-binding domain"/>
    <property type="match status" value="1"/>
</dbReference>
<keyword evidence="3" id="KW-0731">Sigma factor</keyword>
<accession>A0A6F8YLU3</accession>
<dbReference type="GO" id="GO:0003677">
    <property type="term" value="F:DNA binding"/>
    <property type="evidence" value="ECO:0007669"/>
    <property type="project" value="UniProtKB-KW"/>
</dbReference>
<keyword evidence="4" id="KW-0238">DNA-binding</keyword>
<evidence type="ECO:0000313" key="7">
    <source>
        <dbReference type="EMBL" id="BCB87070.1"/>
    </source>
</evidence>
<dbReference type="Pfam" id="PF08281">
    <property type="entry name" value="Sigma70_r4_2"/>
    <property type="match status" value="1"/>
</dbReference>
<sequence>MTVVEPSMTAAERRLAELDASFEDFCRENIVAVERFLRSQCGDRELVQEAVQETLITARDKWEEISGYEKPLAWVYKTARYKLMNEQARQRREATATLDEVPSDRLVAPPADSREAQEWLLGCLRRLPERQAAVFALAIEGWTDPEIARILGMADNTVRSYKSTVRRRLKEFAGDAGFGTPARGR</sequence>
<feature type="domain" description="HTH luxR-type" evidence="6">
    <location>
        <begin position="124"/>
        <end position="176"/>
    </location>
</feature>
<reference evidence="7 8" key="1">
    <citation type="submission" date="2020-03" db="EMBL/GenBank/DDBJ databases">
        <title>Whole genome shotgun sequence of Phytohabitans suffuscus NBRC 105367.</title>
        <authorList>
            <person name="Komaki H."/>
            <person name="Tamura T."/>
        </authorList>
    </citation>
    <scope>NUCLEOTIDE SEQUENCE [LARGE SCALE GENOMIC DNA]</scope>
    <source>
        <strain evidence="7 8">NBRC 105367</strain>
    </source>
</reference>
<evidence type="ECO:0000256" key="3">
    <source>
        <dbReference type="ARBA" id="ARBA00023082"/>
    </source>
</evidence>
<comment type="similarity">
    <text evidence="1">Belongs to the sigma-70 factor family. ECF subfamily.</text>
</comment>
<evidence type="ECO:0000256" key="5">
    <source>
        <dbReference type="ARBA" id="ARBA00023163"/>
    </source>
</evidence>
<evidence type="ECO:0000256" key="2">
    <source>
        <dbReference type="ARBA" id="ARBA00023015"/>
    </source>
</evidence>
<reference evidence="7 8" key="2">
    <citation type="submission" date="2020-03" db="EMBL/GenBank/DDBJ databases">
        <authorList>
            <person name="Ichikawa N."/>
            <person name="Kimura A."/>
            <person name="Kitahashi Y."/>
            <person name="Uohara A."/>
        </authorList>
    </citation>
    <scope>NUCLEOTIDE SEQUENCE [LARGE SCALE GENOMIC DNA]</scope>
    <source>
        <strain evidence="7 8">NBRC 105367</strain>
    </source>
</reference>
<dbReference type="EMBL" id="AP022871">
    <property type="protein sequence ID" value="BCB87070.1"/>
    <property type="molecule type" value="Genomic_DNA"/>
</dbReference>
<keyword evidence="8" id="KW-1185">Reference proteome</keyword>
<dbReference type="PANTHER" id="PTHR43133:SF8">
    <property type="entry name" value="RNA POLYMERASE SIGMA FACTOR HI_1459-RELATED"/>
    <property type="match status" value="1"/>
</dbReference>
<evidence type="ECO:0000256" key="4">
    <source>
        <dbReference type="ARBA" id="ARBA00023125"/>
    </source>
</evidence>
<dbReference type="InterPro" id="IPR000792">
    <property type="entry name" value="Tscrpt_reg_LuxR_C"/>
</dbReference>
<dbReference type="Pfam" id="PF04542">
    <property type="entry name" value="Sigma70_r2"/>
    <property type="match status" value="1"/>
</dbReference>
<dbReference type="NCBIfam" id="TIGR02937">
    <property type="entry name" value="sigma70-ECF"/>
    <property type="match status" value="1"/>
</dbReference>
<dbReference type="Proteomes" id="UP000503011">
    <property type="component" value="Chromosome"/>
</dbReference>
<dbReference type="InterPro" id="IPR013249">
    <property type="entry name" value="RNA_pol_sigma70_r4_t2"/>
</dbReference>
<dbReference type="GO" id="GO:0016987">
    <property type="term" value="F:sigma factor activity"/>
    <property type="evidence" value="ECO:0007669"/>
    <property type="project" value="UniProtKB-KW"/>
</dbReference>
<protein>
    <recommendedName>
        <fullName evidence="6">HTH luxR-type domain-containing protein</fullName>
    </recommendedName>
</protein>
<dbReference type="Gene3D" id="1.10.1740.10">
    <property type="match status" value="1"/>
</dbReference>
<dbReference type="InterPro" id="IPR036388">
    <property type="entry name" value="WH-like_DNA-bd_sf"/>
</dbReference>
<dbReference type="PANTHER" id="PTHR43133">
    <property type="entry name" value="RNA POLYMERASE ECF-TYPE SIGMA FACTO"/>
    <property type="match status" value="1"/>
</dbReference>
<evidence type="ECO:0000256" key="1">
    <source>
        <dbReference type="ARBA" id="ARBA00010641"/>
    </source>
</evidence>
<dbReference type="RefSeq" id="WP_173158687.1">
    <property type="nucleotide sequence ID" value="NZ_AP022871.1"/>
</dbReference>
<dbReference type="SMART" id="SM00421">
    <property type="entry name" value="HTH_LUXR"/>
    <property type="match status" value="1"/>
</dbReference>
<dbReference type="KEGG" id="psuu:Psuf_043830"/>
<dbReference type="AlphaFoldDB" id="A0A6F8YLU3"/>
<dbReference type="PRINTS" id="PR00038">
    <property type="entry name" value="HTHLUXR"/>
</dbReference>
<evidence type="ECO:0000259" key="6">
    <source>
        <dbReference type="SMART" id="SM00421"/>
    </source>
</evidence>
<dbReference type="SUPFAM" id="SSF88946">
    <property type="entry name" value="Sigma2 domain of RNA polymerase sigma factors"/>
    <property type="match status" value="1"/>
</dbReference>
<dbReference type="InterPro" id="IPR007627">
    <property type="entry name" value="RNA_pol_sigma70_r2"/>
</dbReference>
<dbReference type="InterPro" id="IPR039425">
    <property type="entry name" value="RNA_pol_sigma-70-like"/>
</dbReference>